<evidence type="ECO:0000256" key="1">
    <source>
        <dbReference type="SAM" id="Phobius"/>
    </source>
</evidence>
<protein>
    <submittedName>
        <fullName evidence="2">Uncharacterized protein</fullName>
    </submittedName>
</protein>
<accession>A0A8X8CB88</accession>
<name>A0A8X8CB88_POPTO</name>
<reference evidence="2" key="1">
    <citation type="journal article" date="2020" name="bioRxiv">
        <title>Hybrid origin of Populus tomentosa Carr. identified through genome sequencing and phylogenomic analysis.</title>
        <authorList>
            <person name="An X."/>
            <person name="Gao K."/>
            <person name="Chen Z."/>
            <person name="Li J."/>
            <person name="Yang X."/>
            <person name="Yang X."/>
            <person name="Zhou J."/>
            <person name="Guo T."/>
            <person name="Zhao T."/>
            <person name="Huang S."/>
            <person name="Miao D."/>
            <person name="Khan W.U."/>
            <person name="Rao P."/>
            <person name="Ye M."/>
            <person name="Lei B."/>
            <person name="Liao W."/>
            <person name="Wang J."/>
            <person name="Ji L."/>
            <person name="Li Y."/>
            <person name="Guo B."/>
            <person name="Mustafa N.S."/>
            <person name="Li S."/>
            <person name="Yun Q."/>
            <person name="Keller S.R."/>
            <person name="Mao J."/>
            <person name="Zhang R."/>
            <person name="Strauss S.H."/>
        </authorList>
    </citation>
    <scope>NUCLEOTIDE SEQUENCE</scope>
    <source>
        <strain evidence="2">GM15</strain>
        <tissue evidence="2">Leaf</tissue>
    </source>
</reference>
<proteinExistence type="predicted"/>
<dbReference type="Proteomes" id="UP000886885">
    <property type="component" value="Chromosome 14D"/>
</dbReference>
<keyword evidence="1" id="KW-0472">Membrane</keyword>
<organism evidence="2 3">
    <name type="scientific">Populus tomentosa</name>
    <name type="common">Chinese white poplar</name>
    <dbReference type="NCBI Taxonomy" id="118781"/>
    <lineage>
        <taxon>Eukaryota</taxon>
        <taxon>Viridiplantae</taxon>
        <taxon>Streptophyta</taxon>
        <taxon>Embryophyta</taxon>
        <taxon>Tracheophyta</taxon>
        <taxon>Spermatophyta</taxon>
        <taxon>Magnoliopsida</taxon>
        <taxon>eudicotyledons</taxon>
        <taxon>Gunneridae</taxon>
        <taxon>Pentapetalae</taxon>
        <taxon>rosids</taxon>
        <taxon>fabids</taxon>
        <taxon>Malpighiales</taxon>
        <taxon>Salicaceae</taxon>
        <taxon>Saliceae</taxon>
        <taxon>Populus</taxon>
    </lineage>
</organism>
<dbReference type="OrthoDB" id="432311at2759"/>
<sequence>MEVEAVLAVYGDDCANLDYFPPHLHLHIKPRTVDISSQQLKISLRVLDFASSCSSVNYAIRKRFILFRLSLHLRRRGINNCSIGLHCVFLLFVEAVIGIKASPEVELMSWVIDDSRMRSPLR</sequence>
<keyword evidence="3" id="KW-1185">Reference proteome</keyword>
<keyword evidence="1" id="KW-0812">Transmembrane</keyword>
<dbReference type="EMBL" id="JAAWWB010000028">
    <property type="protein sequence ID" value="KAG6747862.1"/>
    <property type="molecule type" value="Genomic_DNA"/>
</dbReference>
<gene>
    <name evidence="2" type="ORF">POTOM_047753</name>
</gene>
<feature type="transmembrane region" description="Helical" evidence="1">
    <location>
        <begin position="81"/>
        <end position="99"/>
    </location>
</feature>
<dbReference type="AlphaFoldDB" id="A0A8X8CB88"/>
<evidence type="ECO:0000313" key="2">
    <source>
        <dbReference type="EMBL" id="KAG6747862.1"/>
    </source>
</evidence>
<keyword evidence="1" id="KW-1133">Transmembrane helix</keyword>
<comment type="caution">
    <text evidence="2">The sequence shown here is derived from an EMBL/GenBank/DDBJ whole genome shotgun (WGS) entry which is preliminary data.</text>
</comment>
<evidence type="ECO:0000313" key="3">
    <source>
        <dbReference type="Proteomes" id="UP000886885"/>
    </source>
</evidence>